<sequence>MESEYIALAQTTKEILWIAQILENLKCLTNASCPITIFCDNRATIEFSKNIIENNRSNDNLADIFTKGLKKTAHQNACVAINCLDTGILPGPSRSSFTMLSALREKIADDPLTPTNRAMGRHHLHINGKN</sequence>
<reference evidence="1 2" key="1">
    <citation type="submission" date="2022-01" db="EMBL/GenBank/DDBJ databases">
        <title>A chromosomal length assembly of Cordylochernes scorpioides.</title>
        <authorList>
            <person name="Zeh D."/>
            <person name="Zeh J."/>
        </authorList>
    </citation>
    <scope>NUCLEOTIDE SEQUENCE [LARGE SCALE GENOMIC DNA]</scope>
    <source>
        <strain evidence="1">IN4F17</strain>
        <tissue evidence="1">Whole Body</tissue>
    </source>
</reference>
<evidence type="ECO:0008006" key="3">
    <source>
        <dbReference type="Google" id="ProtNLM"/>
    </source>
</evidence>
<accession>A0ABY6LBW5</accession>
<proteinExistence type="predicted"/>
<gene>
    <name evidence="1" type="ORF">LAZ67_16001921</name>
</gene>
<protein>
    <recommendedName>
        <fullName evidence="3">Retrovirus-related Pol polyprotein from transposon TNT 1-94</fullName>
    </recommendedName>
</protein>
<name>A0ABY6LBW5_9ARAC</name>
<keyword evidence="2" id="KW-1185">Reference proteome</keyword>
<evidence type="ECO:0000313" key="2">
    <source>
        <dbReference type="Proteomes" id="UP001235939"/>
    </source>
</evidence>
<organism evidence="1 2">
    <name type="scientific">Cordylochernes scorpioides</name>
    <dbReference type="NCBI Taxonomy" id="51811"/>
    <lineage>
        <taxon>Eukaryota</taxon>
        <taxon>Metazoa</taxon>
        <taxon>Ecdysozoa</taxon>
        <taxon>Arthropoda</taxon>
        <taxon>Chelicerata</taxon>
        <taxon>Arachnida</taxon>
        <taxon>Pseudoscorpiones</taxon>
        <taxon>Cheliferoidea</taxon>
        <taxon>Chernetidae</taxon>
        <taxon>Cordylochernes</taxon>
    </lineage>
</organism>
<dbReference type="EMBL" id="CP092878">
    <property type="protein sequence ID" value="UYV78533.1"/>
    <property type="molecule type" value="Genomic_DNA"/>
</dbReference>
<evidence type="ECO:0000313" key="1">
    <source>
        <dbReference type="EMBL" id="UYV78533.1"/>
    </source>
</evidence>
<dbReference type="Proteomes" id="UP001235939">
    <property type="component" value="Chromosome 16"/>
</dbReference>
<dbReference type="CDD" id="cd09272">
    <property type="entry name" value="RNase_HI_RT_Ty1"/>
    <property type="match status" value="1"/>
</dbReference>